<feature type="modified residue" description="N6-(pyridoxal phosphate)lysine" evidence="16">
    <location>
        <position position="364"/>
    </location>
</feature>
<evidence type="ECO:0000256" key="9">
    <source>
        <dbReference type="ARBA" id="ARBA00022989"/>
    </source>
</evidence>
<evidence type="ECO:0000256" key="14">
    <source>
        <dbReference type="ARBA" id="ARBA00038965"/>
    </source>
</evidence>
<evidence type="ECO:0000256" key="7">
    <source>
        <dbReference type="ARBA" id="ARBA00022898"/>
    </source>
</evidence>
<dbReference type="InterPro" id="IPR050477">
    <property type="entry name" value="GrpII_AminoAcid_Decarb"/>
</dbReference>
<protein>
    <recommendedName>
        <fullName evidence="14">sphinganine-1-phosphate aldolase</fullName>
        <ecNumber evidence="14">4.1.2.27</ecNumber>
    </recommendedName>
    <alternativeName>
        <fullName evidence="15">Sphingosine-1-phosphate aldolase</fullName>
    </alternativeName>
</protein>
<evidence type="ECO:0000256" key="15">
    <source>
        <dbReference type="ARBA" id="ARBA00042568"/>
    </source>
</evidence>
<comment type="pathway">
    <text evidence="4">Sphingolipid metabolism.</text>
</comment>
<dbReference type="AlphaFoldDB" id="A0AAV2A274"/>
<keyword evidence="7 16" id="KW-0663">Pyridoxal phosphate</keyword>
<dbReference type="EC" id="4.1.2.27" evidence="14"/>
<dbReference type="PANTHER" id="PTHR42735:SF6">
    <property type="entry name" value="SPHINGOSINE-1-PHOSPHATE LYASE 1"/>
    <property type="match status" value="1"/>
</dbReference>
<dbReference type="InterPro" id="IPR002129">
    <property type="entry name" value="PyrdxlP-dep_de-COase"/>
</dbReference>
<evidence type="ECO:0000256" key="16">
    <source>
        <dbReference type="PIRSR" id="PIRSR602129-50"/>
    </source>
</evidence>
<comment type="cofactor">
    <cofactor evidence="1 16 17">
        <name>pyridoxal 5'-phosphate</name>
        <dbReference type="ChEBI" id="CHEBI:597326"/>
    </cofactor>
</comment>
<keyword evidence="8" id="KW-0746">Sphingolipid metabolism</keyword>
<comment type="subcellular location">
    <subcellularLocation>
        <location evidence="2">Endoplasmic reticulum membrane</location>
        <topology evidence="2">Single-pass membrane protein</topology>
    </subcellularLocation>
</comment>
<dbReference type="FunFam" id="6.10.140.2150:FF:000001">
    <property type="entry name" value="Sphingosine-1-phosphate lyase 1"/>
    <property type="match status" value="1"/>
</dbReference>
<name>A0AAV2A274_9ARAC</name>
<evidence type="ECO:0000256" key="11">
    <source>
        <dbReference type="ARBA" id="ARBA00023136"/>
    </source>
</evidence>
<accession>A0AAV2A274</accession>
<organism evidence="18 19">
    <name type="scientific">Larinioides sclopetarius</name>
    <dbReference type="NCBI Taxonomy" id="280406"/>
    <lineage>
        <taxon>Eukaryota</taxon>
        <taxon>Metazoa</taxon>
        <taxon>Ecdysozoa</taxon>
        <taxon>Arthropoda</taxon>
        <taxon>Chelicerata</taxon>
        <taxon>Arachnida</taxon>
        <taxon>Araneae</taxon>
        <taxon>Araneomorphae</taxon>
        <taxon>Entelegynae</taxon>
        <taxon>Araneoidea</taxon>
        <taxon>Araneidae</taxon>
        <taxon>Larinioides</taxon>
    </lineage>
</organism>
<evidence type="ECO:0000256" key="10">
    <source>
        <dbReference type="ARBA" id="ARBA00023098"/>
    </source>
</evidence>
<keyword evidence="11" id="KW-0472">Membrane</keyword>
<keyword evidence="12 17" id="KW-0456">Lyase</keyword>
<dbReference type="PANTHER" id="PTHR42735">
    <property type="match status" value="1"/>
</dbReference>
<evidence type="ECO:0000313" key="19">
    <source>
        <dbReference type="Proteomes" id="UP001497382"/>
    </source>
</evidence>
<dbReference type="Gene3D" id="3.40.640.10">
    <property type="entry name" value="Type I PLP-dependent aspartate aminotransferase-like (Major domain)"/>
    <property type="match status" value="1"/>
</dbReference>
<evidence type="ECO:0000256" key="12">
    <source>
        <dbReference type="ARBA" id="ARBA00023239"/>
    </source>
</evidence>
<evidence type="ECO:0000256" key="13">
    <source>
        <dbReference type="ARBA" id="ARBA00038302"/>
    </source>
</evidence>
<evidence type="ECO:0000256" key="6">
    <source>
        <dbReference type="ARBA" id="ARBA00022824"/>
    </source>
</evidence>
<dbReference type="SUPFAM" id="SSF53383">
    <property type="entry name" value="PLP-dependent transferases"/>
    <property type="match status" value="1"/>
</dbReference>
<dbReference type="InterPro" id="IPR015421">
    <property type="entry name" value="PyrdxlP-dep_Trfase_major"/>
</dbReference>
<comment type="caution">
    <text evidence="18">The sequence shown here is derived from an EMBL/GenBank/DDBJ whole genome shotgun (WGS) entry which is preliminary data.</text>
</comment>
<evidence type="ECO:0000256" key="5">
    <source>
        <dbReference type="ARBA" id="ARBA00022692"/>
    </source>
</evidence>
<dbReference type="Pfam" id="PF00282">
    <property type="entry name" value="Pyridoxal_deC"/>
    <property type="match status" value="1"/>
</dbReference>
<evidence type="ECO:0000256" key="1">
    <source>
        <dbReference type="ARBA" id="ARBA00001933"/>
    </source>
</evidence>
<dbReference type="Gene3D" id="3.90.1150.10">
    <property type="entry name" value="Aspartate Aminotransferase, domain 1"/>
    <property type="match status" value="1"/>
</dbReference>
<dbReference type="FunFam" id="3.90.1150.10:FF:000247">
    <property type="entry name" value="Sphingosine phosphate lyase, putative"/>
    <property type="match status" value="1"/>
</dbReference>
<evidence type="ECO:0000256" key="4">
    <source>
        <dbReference type="ARBA" id="ARBA00004991"/>
    </source>
</evidence>
<comment type="pathway">
    <text evidence="3">Lipid metabolism; sphingolipid metabolism.</text>
</comment>
<reference evidence="18 19" key="1">
    <citation type="submission" date="2024-04" db="EMBL/GenBank/DDBJ databases">
        <authorList>
            <person name="Rising A."/>
            <person name="Reimegard J."/>
            <person name="Sonavane S."/>
            <person name="Akerstrom W."/>
            <person name="Nylinder S."/>
            <person name="Hedman E."/>
            <person name="Kallberg Y."/>
        </authorList>
    </citation>
    <scope>NUCLEOTIDE SEQUENCE [LARGE SCALE GENOMIC DNA]</scope>
</reference>
<keyword evidence="5" id="KW-0812">Transmembrane</keyword>
<evidence type="ECO:0000313" key="18">
    <source>
        <dbReference type="EMBL" id="CAL1278101.1"/>
    </source>
</evidence>
<dbReference type="InterPro" id="IPR015424">
    <property type="entry name" value="PyrdxlP-dep_Trfase"/>
</dbReference>
<keyword evidence="19" id="KW-1185">Reference proteome</keyword>
<dbReference type="Proteomes" id="UP001497382">
    <property type="component" value="Unassembled WGS sequence"/>
</dbReference>
<keyword evidence="6" id="KW-0256">Endoplasmic reticulum</keyword>
<evidence type="ECO:0000256" key="3">
    <source>
        <dbReference type="ARBA" id="ARBA00004760"/>
    </source>
</evidence>
<dbReference type="GO" id="GO:0030149">
    <property type="term" value="P:sphingolipid catabolic process"/>
    <property type="evidence" value="ECO:0007669"/>
    <property type="project" value="TreeGrafter"/>
</dbReference>
<evidence type="ECO:0000256" key="8">
    <source>
        <dbReference type="ARBA" id="ARBA00022919"/>
    </source>
</evidence>
<dbReference type="Gene3D" id="6.10.140.2150">
    <property type="match status" value="1"/>
</dbReference>
<dbReference type="GO" id="GO:0005789">
    <property type="term" value="C:endoplasmic reticulum membrane"/>
    <property type="evidence" value="ECO:0007669"/>
    <property type="project" value="UniProtKB-SubCell"/>
</dbReference>
<evidence type="ECO:0000256" key="2">
    <source>
        <dbReference type="ARBA" id="ARBA00004389"/>
    </source>
</evidence>
<dbReference type="FunFam" id="3.40.640.10:FF:000020">
    <property type="entry name" value="sphingosine-1-phosphate lyase 1"/>
    <property type="match status" value="1"/>
</dbReference>
<comment type="similarity">
    <text evidence="13">Belongs to the group II decarboxylase family. Sphingosine-1-phosphate lyase subfamily.</text>
</comment>
<sequence>MNIFIHMSHSIFRWNPLAKSTYIMQDIFNIQEYLEQVKTYINGVCKGREPWEIILITLLTISACYLVNRIISNLLDDGIKATFWYYFRKLPFIKQTVEKKIKATTDVIEKELLKGVENKIFLQSLPKKSWNVNNILKEIDNYISFGKFSWTDGFVSGAFYPGNDETLEDLMQQVYRKTAYTNPLHPDVFPGIRIMEAEIVHIVSTLFNAPEGIGTVTTGGTESIFLVCKAYRDYARHEKGIKEPNMVIPVTAHAAFDKAAQLLKIRVKHVKYDSDSMKVNIRAMKRVIDRNTCMLVGSAPAFPHGCIDDIEEIAKLGLKYDVPVHVDCCLGGFLVPFMKKAGFQLPPFDFSVNGVTSISCDTHKYAFAPKGTSVILYKHKIHRHYQFSVTTDWPGGIYGTPNLSGSRSGGLIATCWASLLYHGETGYVESTKKIITVTRYIEKGLKEIDGIFVFGQPNVSVIAVGSNVFDVYRLSSALTEKGWNLNILQFPPGFHICVTMQHTYPGVADKFISHVKECTAVILKDPVSCTTGTAAIYGMAQQIPDRSLVGEIVWAYLDACYSIKKNEPLENGTTKEIKS</sequence>
<gene>
    <name evidence="18" type="ORF">LARSCL_LOCUS9595</name>
</gene>
<dbReference type="GO" id="GO:0008117">
    <property type="term" value="F:sphinganine-1-phosphate aldolase activity"/>
    <property type="evidence" value="ECO:0007669"/>
    <property type="project" value="UniProtKB-EC"/>
</dbReference>
<proteinExistence type="inferred from homology"/>
<keyword evidence="10" id="KW-0443">Lipid metabolism</keyword>
<dbReference type="InterPro" id="IPR015422">
    <property type="entry name" value="PyrdxlP-dep_Trfase_small"/>
</dbReference>
<dbReference type="GO" id="GO:0019752">
    <property type="term" value="P:carboxylic acid metabolic process"/>
    <property type="evidence" value="ECO:0007669"/>
    <property type="project" value="InterPro"/>
</dbReference>
<evidence type="ECO:0000256" key="17">
    <source>
        <dbReference type="RuleBase" id="RU000382"/>
    </source>
</evidence>
<keyword evidence="9" id="KW-1133">Transmembrane helix</keyword>
<dbReference type="EMBL" id="CAXIEN010000109">
    <property type="protein sequence ID" value="CAL1278101.1"/>
    <property type="molecule type" value="Genomic_DNA"/>
</dbReference>
<dbReference type="GO" id="GO:0030170">
    <property type="term" value="F:pyridoxal phosphate binding"/>
    <property type="evidence" value="ECO:0007669"/>
    <property type="project" value="InterPro"/>
</dbReference>